<evidence type="ECO:0000256" key="2">
    <source>
        <dbReference type="ARBA" id="ARBA00007362"/>
    </source>
</evidence>
<feature type="transmembrane region" description="Helical" evidence="6">
    <location>
        <begin position="167"/>
        <end position="185"/>
    </location>
</feature>
<feature type="transmembrane region" description="Helical" evidence="6">
    <location>
        <begin position="286"/>
        <end position="305"/>
    </location>
</feature>
<evidence type="ECO:0000259" key="7">
    <source>
        <dbReference type="Pfam" id="PF00892"/>
    </source>
</evidence>
<feature type="domain" description="EamA" evidence="7">
    <location>
        <begin position="31"/>
        <end position="155"/>
    </location>
</feature>
<dbReference type="Pfam" id="PF00892">
    <property type="entry name" value="EamA"/>
    <property type="match status" value="2"/>
</dbReference>
<keyword evidence="3 6" id="KW-0812">Transmembrane</keyword>
<sequence>MKKVLRSCPAPLASTAVPLRLRLPLPALEALMVVAWSSGFVGIRFSTNYAPVLLVVFWRFAAITVCLLPFVAREIAGASRAALMRQALIGLFGLAGYIAGVAKGIELGVSTGLTALIANLLPVGTVVLSRVVFGERSGWRTWAGMALGLAGVAIVCRDALTPGSAPSWAYALPVAGMMSLAVATVSQQRSASRRDSLGLAATLWIHCAVSLLAFGCLQGAKGSLLPVPSAGFVFGVAWTAVLSTLGGYGLYWLCLRRSSPARVSSVLFLSPSVTLVWAWAMFGEALSWPMLAGTIVSGAGIVMMARQTASAQG</sequence>
<evidence type="ECO:0000256" key="4">
    <source>
        <dbReference type="ARBA" id="ARBA00022989"/>
    </source>
</evidence>
<keyword evidence="5 6" id="KW-0472">Membrane</keyword>
<evidence type="ECO:0000313" key="9">
    <source>
        <dbReference type="Proteomes" id="UP000054903"/>
    </source>
</evidence>
<dbReference type="Proteomes" id="UP000054903">
    <property type="component" value="Unassembled WGS sequence"/>
</dbReference>
<dbReference type="SUPFAM" id="SSF103481">
    <property type="entry name" value="Multidrug resistance efflux transporter EmrE"/>
    <property type="match status" value="2"/>
</dbReference>
<dbReference type="PANTHER" id="PTHR32322">
    <property type="entry name" value="INNER MEMBRANE TRANSPORTER"/>
    <property type="match status" value="1"/>
</dbReference>
<feature type="domain" description="EamA" evidence="7">
    <location>
        <begin position="168"/>
        <end position="304"/>
    </location>
</feature>
<evidence type="ECO:0000313" key="8">
    <source>
        <dbReference type="EMBL" id="SAK99247.1"/>
    </source>
</evidence>
<dbReference type="InterPro" id="IPR037185">
    <property type="entry name" value="EmrE-like"/>
</dbReference>
<dbReference type="STRING" id="1777138.AWB77_05953"/>
<feature type="transmembrane region" description="Helical" evidence="6">
    <location>
        <begin position="261"/>
        <end position="280"/>
    </location>
</feature>
<feature type="transmembrane region" description="Helical" evidence="6">
    <location>
        <begin position="232"/>
        <end position="254"/>
    </location>
</feature>
<feature type="transmembrane region" description="Helical" evidence="6">
    <location>
        <begin position="197"/>
        <end position="220"/>
    </location>
</feature>
<feature type="transmembrane region" description="Helical" evidence="6">
    <location>
        <begin position="141"/>
        <end position="161"/>
    </location>
</feature>
<dbReference type="RefSeq" id="WP_082852775.1">
    <property type="nucleotide sequence ID" value="NZ_FCNX02000019.1"/>
</dbReference>
<dbReference type="InterPro" id="IPR000620">
    <property type="entry name" value="EamA_dom"/>
</dbReference>
<evidence type="ECO:0000256" key="5">
    <source>
        <dbReference type="ARBA" id="ARBA00023136"/>
    </source>
</evidence>
<evidence type="ECO:0000256" key="1">
    <source>
        <dbReference type="ARBA" id="ARBA00004141"/>
    </source>
</evidence>
<organism evidence="8 9">
    <name type="scientific">Caballeronia fortuita</name>
    <dbReference type="NCBI Taxonomy" id="1777138"/>
    <lineage>
        <taxon>Bacteria</taxon>
        <taxon>Pseudomonadati</taxon>
        <taxon>Pseudomonadota</taxon>
        <taxon>Betaproteobacteria</taxon>
        <taxon>Burkholderiales</taxon>
        <taxon>Burkholderiaceae</taxon>
        <taxon>Caballeronia</taxon>
    </lineage>
</organism>
<keyword evidence="9" id="KW-1185">Reference proteome</keyword>
<evidence type="ECO:0000256" key="6">
    <source>
        <dbReference type="SAM" id="Phobius"/>
    </source>
</evidence>
<comment type="subcellular location">
    <subcellularLocation>
        <location evidence="1">Membrane</location>
        <topology evidence="1">Multi-pass membrane protein</topology>
    </subcellularLocation>
</comment>
<comment type="similarity">
    <text evidence="2">Belongs to the EamA transporter family.</text>
</comment>
<keyword evidence="4 6" id="KW-1133">Transmembrane helix</keyword>
<evidence type="ECO:0000256" key="3">
    <source>
        <dbReference type="ARBA" id="ARBA00022692"/>
    </source>
</evidence>
<dbReference type="PANTHER" id="PTHR32322:SF2">
    <property type="entry name" value="EAMA DOMAIN-CONTAINING PROTEIN"/>
    <property type="match status" value="1"/>
</dbReference>
<feature type="transmembrane region" description="Helical" evidence="6">
    <location>
        <begin position="108"/>
        <end position="129"/>
    </location>
</feature>
<proteinExistence type="inferred from homology"/>
<dbReference type="GO" id="GO:0016020">
    <property type="term" value="C:membrane"/>
    <property type="evidence" value="ECO:0007669"/>
    <property type="project" value="UniProtKB-SubCell"/>
</dbReference>
<protein>
    <submittedName>
        <fullName evidence="8">Multidrug DMT transporter permease</fullName>
    </submittedName>
</protein>
<dbReference type="AlphaFoldDB" id="A0A158DZX8"/>
<dbReference type="EMBL" id="FCNX02000019">
    <property type="protein sequence ID" value="SAK99247.1"/>
    <property type="molecule type" value="Genomic_DNA"/>
</dbReference>
<feature type="transmembrane region" description="Helical" evidence="6">
    <location>
        <begin position="49"/>
        <end position="71"/>
    </location>
</feature>
<gene>
    <name evidence="8" type="ORF">AWB77_05953</name>
</gene>
<comment type="caution">
    <text evidence="8">The sequence shown here is derived from an EMBL/GenBank/DDBJ whole genome shotgun (WGS) entry which is preliminary data.</text>
</comment>
<name>A0A158DZX8_9BURK</name>
<reference evidence="8" key="1">
    <citation type="submission" date="2016-01" db="EMBL/GenBank/DDBJ databases">
        <authorList>
            <person name="Peeters C."/>
        </authorList>
    </citation>
    <scope>NUCLEOTIDE SEQUENCE</scope>
    <source>
        <strain evidence="8">LMG 29320</strain>
    </source>
</reference>
<accession>A0A158DZX8</accession>
<feature type="transmembrane region" description="Helical" evidence="6">
    <location>
        <begin position="21"/>
        <end position="43"/>
    </location>
</feature>
<feature type="transmembrane region" description="Helical" evidence="6">
    <location>
        <begin position="83"/>
        <end position="102"/>
    </location>
</feature>
<dbReference type="InterPro" id="IPR050638">
    <property type="entry name" value="AA-Vitamin_Transporters"/>
</dbReference>